<reference evidence="1 2" key="1">
    <citation type="submission" date="2019-07" db="EMBL/GenBank/DDBJ databases">
        <title>Cryptosporangium phraense sp. nov., isolated from plant litter.</title>
        <authorList>
            <person name="Suriyachadkun C."/>
        </authorList>
    </citation>
    <scope>NUCLEOTIDE SEQUENCE [LARGE SCALE GENOMIC DNA]</scope>
    <source>
        <strain evidence="1 2">A-T 5661</strain>
    </source>
</reference>
<dbReference type="RefSeq" id="WP_142708940.1">
    <property type="nucleotide sequence ID" value="NZ_VIRS01000036.1"/>
</dbReference>
<organism evidence="1 2">
    <name type="scientific">Cryptosporangium phraense</name>
    <dbReference type="NCBI Taxonomy" id="2593070"/>
    <lineage>
        <taxon>Bacteria</taxon>
        <taxon>Bacillati</taxon>
        <taxon>Actinomycetota</taxon>
        <taxon>Actinomycetes</taxon>
        <taxon>Cryptosporangiales</taxon>
        <taxon>Cryptosporangiaceae</taxon>
        <taxon>Cryptosporangium</taxon>
    </lineage>
</organism>
<proteinExistence type="predicted"/>
<name>A0A545AH82_9ACTN</name>
<evidence type="ECO:0000313" key="1">
    <source>
        <dbReference type="EMBL" id="TQS40679.1"/>
    </source>
</evidence>
<protein>
    <submittedName>
        <fullName evidence="1">Uncharacterized protein</fullName>
    </submittedName>
</protein>
<sequence length="100" mass="10766">MLGENGVPSLRLRQILRTYCHQLDPLGVADLRASLAAGKYPWLHDELTAALTTSSPDGAWWLESVGAAAESSPAPARLGTAAAQRYLWHTLFPAESAPVR</sequence>
<dbReference type="AlphaFoldDB" id="A0A545AH82"/>
<keyword evidence="2" id="KW-1185">Reference proteome</keyword>
<dbReference type="OrthoDB" id="5196810at2"/>
<dbReference type="EMBL" id="VIRS01000036">
    <property type="protein sequence ID" value="TQS40679.1"/>
    <property type="molecule type" value="Genomic_DNA"/>
</dbReference>
<gene>
    <name evidence="1" type="ORF">FL583_33695</name>
</gene>
<dbReference type="InParanoid" id="A0A545AH82"/>
<dbReference type="Proteomes" id="UP000317982">
    <property type="component" value="Unassembled WGS sequence"/>
</dbReference>
<accession>A0A545AH82</accession>
<comment type="caution">
    <text evidence="1">The sequence shown here is derived from an EMBL/GenBank/DDBJ whole genome shotgun (WGS) entry which is preliminary data.</text>
</comment>
<evidence type="ECO:0000313" key="2">
    <source>
        <dbReference type="Proteomes" id="UP000317982"/>
    </source>
</evidence>